<feature type="region of interest" description="Disordered" evidence="1">
    <location>
        <begin position="28"/>
        <end position="82"/>
    </location>
</feature>
<name>A0A7J6WLK4_THATH</name>
<comment type="caution">
    <text evidence="2">The sequence shown here is derived from an EMBL/GenBank/DDBJ whole genome shotgun (WGS) entry which is preliminary data.</text>
</comment>
<sequence>MYIYVSVGSRKWVDSLERDPAYPSYASITVAGDGNKGPEDDRGVTLPQLKSNVPKKQSPDILEEDLATLEPNKGMKLPTTKL</sequence>
<accession>A0A7J6WLK4</accession>
<feature type="non-terminal residue" evidence="2">
    <location>
        <position position="1"/>
    </location>
</feature>
<dbReference type="Proteomes" id="UP000554482">
    <property type="component" value="Unassembled WGS sequence"/>
</dbReference>
<proteinExistence type="predicted"/>
<keyword evidence="3" id="KW-1185">Reference proteome</keyword>
<evidence type="ECO:0000313" key="2">
    <source>
        <dbReference type="EMBL" id="KAF5196992.1"/>
    </source>
</evidence>
<reference evidence="2 3" key="1">
    <citation type="submission" date="2020-06" db="EMBL/GenBank/DDBJ databases">
        <title>Transcriptomic and genomic resources for Thalictrum thalictroides and T. hernandezii: Facilitating candidate gene discovery in an emerging model plant lineage.</title>
        <authorList>
            <person name="Arias T."/>
            <person name="Riano-Pachon D.M."/>
            <person name="Di Stilio V.S."/>
        </authorList>
    </citation>
    <scope>NUCLEOTIDE SEQUENCE [LARGE SCALE GENOMIC DNA]</scope>
    <source>
        <strain evidence="3">cv. WT478/WT964</strain>
        <tissue evidence="2">Leaves</tissue>
    </source>
</reference>
<protein>
    <submittedName>
        <fullName evidence="2">Uncharacterized protein</fullName>
    </submittedName>
</protein>
<organism evidence="2 3">
    <name type="scientific">Thalictrum thalictroides</name>
    <name type="common">Rue-anemone</name>
    <name type="synonym">Anemone thalictroides</name>
    <dbReference type="NCBI Taxonomy" id="46969"/>
    <lineage>
        <taxon>Eukaryota</taxon>
        <taxon>Viridiplantae</taxon>
        <taxon>Streptophyta</taxon>
        <taxon>Embryophyta</taxon>
        <taxon>Tracheophyta</taxon>
        <taxon>Spermatophyta</taxon>
        <taxon>Magnoliopsida</taxon>
        <taxon>Ranunculales</taxon>
        <taxon>Ranunculaceae</taxon>
        <taxon>Thalictroideae</taxon>
        <taxon>Thalictrum</taxon>
    </lineage>
</organism>
<evidence type="ECO:0000313" key="3">
    <source>
        <dbReference type="Proteomes" id="UP000554482"/>
    </source>
</evidence>
<dbReference type="AlphaFoldDB" id="A0A7J6WLK4"/>
<dbReference type="EMBL" id="JABWDY010015236">
    <property type="protein sequence ID" value="KAF5196992.1"/>
    <property type="molecule type" value="Genomic_DNA"/>
</dbReference>
<evidence type="ECO:0000256" key="1">
    <source>
        <dbReference type="SAM" id="MobiDB-lite"/>
    </source>
</evidence>
<gene>
    <name evidence="2" type="ORF">FRX31_013421</name>
</gene>